<dbReference type="RefSeq" id="WP_021169909.1">
    <property type="nucleotide sequence ID" value="NZ_CTRP01000003.1"/>
</dbReference>
<dbReference type="PANTHER" id="PTHR30024:SF47">
    <property type="entry name" value="TAURINE-BINDING PERIPLASMIC PROTEIN"/>
    <property type="match status" value="1"/>
</dbReference>
<gene>
    <name evidence="6" type="ORF">SpAn4DRAFT_2183</name>
</gene>
<dbReference type="Pfam" id="PF09084">
    <property type="entry name" value="NMT1"/>
    <property type="match status" value="1"/>
</dbReference>
<comment type="subcellular location">
    <subcellularLocation>
        <location evidence="1">Periplasm</location>
    </subcellularLocation>
</comment>
<protein>
    <submittedName>
        <fullName evidence="6">ABC-type nitrate/sulfonate/bicarbonate transport systems, periplasmic components</fullName>
    </submittedName>
</protein>
<feature type="chain" id="PRO_5006710588" evidence="4">
    <location>
        <begin position="28"/>
        <end position="358"/>
    </location>
</feature>
<organism evidence="6 7">
    <name type="scientific">Sporomusa ovata</name>
    <dbReference type="NCBI Taxonomy" id="2378"/>
    <lineage>
        <taxon>Bacteria</taxon>
        <taxon>Bacillati</taxon>
        <taxon>Bacillota</taxon>
        <taxon>Negativicutes</taxon>
        <taxon>Selenomonadales</taxon>
        <taxon>Sporomusaceae</taxon>
        <taxon>Sporomusa</taxon>
    </lineage>
</organism>
<evidence type="ECO:0000256" key="1">
    <source>
        <dbReference type="ARBA" id="ARBA00004418"/>
    </source>
</evidence>
<dbReference type="Proteomes" id="UP000049855">
    <property type="component" value="Unassembled WGS sequence"/>
</dbReference>
<dbReference type="SUPFAM" id="SSF53850">
    <property type="entry name" value="Periplasmic binding protein-like II"/>
    <property type="match status" value="1"/>
</dbReference>
<evidence type="ECO:0000256" key="2">
    <source>
        <dbReference type="ARBA" id="ARBA00010742"/>
    </source>
</evidence>
<dbReference type="EMBL" id="CTRP01000003">
    <property type="protein sequence ID" value="CQR71205.1"/>
    <property type="molecule type" value="Genomic_DNA"/>
</dbReference>
<reference evidence="7" key="1">
    <citation type="submission" date="2015-03" db="EMBL/GenBank/DDBJ databases">
        <authorList>
            <person name="Nijsse Bart"/>
        </authorList>
    </citation>
    <scope>NUCLEOTIDE SEQUENCE [LARGE SCALE GENOMIC DNA]</scope>
</reference>
<dbReference type="PROSITE" id="PS51257">
    <property type="entry name" value="PROKAR_LIPOPROTEIN"/>
    <property type="match status" value="1"/>
</dbReference>
<keyword evidence="7" id="KW-1185">Reference proteome</keyword>
<feature type="signal peptide" evidence="4">
    <location>
        <begin position="1"/>
        <end position="27"/>
    </location>
</feature>
<accession>A0A0U1KV95</accession>
<evidence type="ECO:0000313" key="6">
    <source>
        <dbReference type="EMBL" id="CQR71205.1"/>
    </source>
</evidence>
<feature type="domain" description="SsuA/THI5-like" evidence="5">
    <location>
        <begin position="57"/>
        <end position="261"/>
    </location>
</feature>
<dbReference type="GO" id="GO:0042597">
    <property type="term" value="C:periplasmic space"/>
    <property type="evidence" value="ECO:0007669"/>
    <property type="project" value="UniProtKB-SubCell"/>
</dbReference>
<dbReference type="PANTHER" id="PTHR30024">
    <property type="entry name" value="ALIPHATIC SULFONATES-BINDING PROTEIN-RELATED"/>
    <property type="match status" value="1"/>
</dbReference>
<evidence type="ECO:0000256" key="4">
    <source>
        <dbReference type="SAM" id="SignalP"/>
    </source>
</evidence>
<evidence type="ECO:0000259" key="5">
    <source>
        <dbReference type="Pfam" id="PF09084"/>
    </source>
</evidence>
<name>A0A0U1KV95_9FIRM</name>
<dbReference type="Gene3D" id="3.40.190.10">
    <property type="entry name" value="Periplasmic binding protein-like II"/>
    <property type="match status" value="2"/>
</dbReference>
<dbReference type="InterPro" id="IPR015168">
    <property type="entry name" value="SsuA/THI5"/>
</dbReference>
<sequence length="358" mass="39600">MKRILSVIMLCLIMALALVGCGTNAPASGTGDTKGKANNDVLKVSVAAQNNSGQVFQYMAEARDFLKEEGIDVNMVYINNGTDAFTALAGGKVDVISTYGTGGPLIQIANGQDFTVFGGYMIIGETPCFGKPETEWKNLESFRGKKIGITRGGTPDIVLKGILYDAGLLNSVTFVEYKKNQEVLQAIVSGEVDFGATATGYELQAAALGLKVKMWPDEYWPNHSCCRMLATGAWMKDEKNQEALYRLLRAYLRAEEAMQGNMDEVVDLVVKKLDLDKATVTSFVKSEHMKYDSDPYKNSVVKMWNKMGNFGYIKDSNVKIEDHINTKIYKKALDSLIKDYPNSQFFKDKLVQFNQNNA</sequence>
<comment type="similarity">
    <text evidence="2">Belongs to the bacterial solute-binding protein SsuA/TauA family.</text>
</comment>
<keyword evidence="3 4" id="KW-0732">Signal</keyword>
<evidence type="ECO:0000313" key="7">
    <source>
        <dbReference type="Proteomes" id="UP000049855"/>
    </source>
</evidence>
<proteinExistence type="inferred from homology"/>
<dbReference type="AlphaFoldDB" id="A0A0U1KV95"/>
<evidence type="ECO:0000256" key="3">
    <source>
        <dbReference type="ARBA" id="ARBA00022729"/>
    </source>
</evidence>